<dbReference type="Pfam" id="PF01345">
    <property type="entry name" value="DUF11"/>
    <property type="match status" value="1"/>
</dbReference>
<keyword evidence="3" id="KW-1185">Reference proteome</keyword>
<evidence type="ECO:0000313" key="2">
    <source>
        <dbReference type="EMBL" id="WBV61854.1"/>
    </source>
</evidence>
<proteinExistence type="predicted"/>
<feature type="domain" description="DUF11" evidence="1">
    <location>
        <begin position="536"/>
        <end position="651"/>
    </location>
</feature>
<dbReference type="Proteomes" id="UP001210978">
    <property type="component" value="Chromosome"/>
</dbReference>
<sequence>MNELNFLPKLVQFFRCTVFITLFLYSNHLFAEGSRDLYPSGASGYRAFLRSNTSATANYPFASRGTHFVYAKVGERVTLASSALGRGSSAIRLYDPNGSVVMNVTDATGQIPNRTAELAGPQLPGQTGGDRYTPTYYTVPAGSAGIYRVEFVPPSATSGAVTTILANNNWTQSSSGDVITAWDVSVVNTAGTGFIQGRVYANLFNFNTGTNSPGTDGFYGKLYALTKDGYIYKVNSNGMNGMLYTFFVNNNGFIDADGLPIYKSLNGASPAFLAGKVHDPSTADTSNQITHKMFYNLPNTDMPSSSVGAVPGGTTWLKNPVVDPVVTNVTVEGVEGTPQQIGVLKGGYIKFTSNVQGTYHIEVSGSGFVTRVLTGTAVAGNNKVYWDGKDGNGVTVTVGSASAAVDMTIYVQGGEVHFPYMDVEFNKNGMILELLNHNDLAQVVSDIVYWNDTDITATSNGSSPNPINNSHLPPVNSNGISSNVNGHIWGVNSTSNSGTFGDNRSIDTWSFRKGEQVTVNSAGLLKSADLMVSSLTPNKTTAIQGEQVAYTVKVKNDGPSDVPGAKFTFKTPAGFTPQNTQFIGNGCGTESVAMSYDSATNTYTSELNLPSGCEITYIVTVVVNNSVVSGTQSFQGAILRVNDITDPDATNPDINVMPTDAQAECSNNGLGGTCNNIKTNLDLMVPCYNPAYTGQAGADTKFGITLLQRAGNDGDGNTSNDWPMLRKSAHMVLESNTKGFVITRMTTSEISLISNPVEGMMVYDTVAKCLKINTTGTSSGWSCFSIPSCP</sequence>
<gene>
    <name evidence="2" type="ORF">PFY12_06945</name>
</gene>
<name>A0ABY7QRA3_9FLAO</name>
<organism evidence="2 3">
    <name type="scientific">Chryseobacterium camelliae</name>
    <dbReference type="NCBI Taxonomy" id="1265445"/>
    <lineage>
        <taxon>Bacteria</taxon>
        <taxon>Pseudomonadati</taxon>
        <taxon>Bacteroidota</taxon>
        <taxon>Flavobacteriia</taxon>
        <taxon>Flavobacteriales</taxon>
        <taxon>Weeksellaceae</taxon>
        <taxon>Chryseobacterium group</taxon>
        <taxon>Chryseobacterium</taxon>
    </lineage>
</organism>
<evidence type="ECO:0000313" key="3">
    <source>
        <dbReference type="Proteomes" id="UP001210978"/>
    </source>
</evidence>
<evidence type="ECO:0000259" key="1">
    <source>
        <dbReference type="Pfam" id="PF01345"/>
    </source>
</evidence>
<reference evidence="2 3" key="1">
    <citation type="submission" date="2023-01" db="EMBL/GenBank/DDBJ databases">
        <title>Complete genome of Chryseobacterium camelliae VAN22-5A.</title>
        <authorList>
            <person name="Zong G."/>
            <person name="Cao G."/>
        </authorList>
    </citation>
    <scope>NUCLEOTIDE SEQUENCE [LARGE SCALE GENOMIC DNA]</scope>
    <source>
        <strain evidence="2 3">VAN22-5A</strain>
    </source>
</reference>
<protein>
    <recommendedName>
        <fullName evidence="1">DUF11 domain-containing protein</fullName>
    </recommendedName>
</protein>
<dbReference type="InterPro" id="IPR001434">
    <property type="entry name" value="OmcB-like_DUF11"/>
</dbReference>
<dbReference type="EMBL" id="CP115859">
    <property type="protein sequence ID" value="WBV61854.1"/>
    <property type="molecule type" value="Genomic_DNA"/>
</dbReference>
<dbReference type="RefSeq" id="WP_271150114.1">
    <property type="nucleotide sequence ID" value="NZ_CP115859.1"/>
</dbReference>
<accession>A0ABY7QRA3</accession>